<dbReference type="InterPro" id="IPR036249">
    <property type="entry name" value="Thioredoxin-like_sf"/>
</dbReference>
<dbReference type="AlphaFoldDB" id="A0A7L5DZ28"/>
<dbReference type="PROSITE" id="PS51352">
    <property type="entry name" value="THIOREDOXIN_2"/>
    <property type="match status" value="1"/>
</dbReference>
<dbReference type="InterPro" id="IPR050553">
    <property type="entry name" value="Thioredoxin_ResA/DsbE_sf"/>
</dbReference>
<dbReference type="CDD" id="cd02966">
    <property type="entry name" value="TlpA_like_family"/>
    <property type="match status" value="1"/>
</dbReference>
<keyword evidence="2" id="KW-0201">Cytochrome c-type biogenesis</keyword>
<dbReference type="GO" id="GO:0030313">
    <property type="term" value="C:cell envelope"/>
    <property type="evidence" value="ECO:0007669"/>
    <property type="project" value="UniProtKB-SubCell"/>
</dbReference>
<dbReference type="RefSeq" id="WP_169605552.1">
    <property type="nucleotide sequence ID" value="NZ_CP051682.1"/>
</dbReference>
<gene>
    <name evidence="6" type="ORF">HH214_00925</name>
</gene>
<reference evidence="6 7" key="1">
    <citation type="submission" date="2020-04" db="EMBL/GenBank/DDBJ databases">
        <title>Genome sequencing of novel species.</title>
        <authorList>
            <person name="Heo J."/>
            <person name="Kim S.-J."/>
            <person name="Kim J.-S."/>
            <person name="Hong S.-B."/>
            <person name="Kwon S.-W."/>
        </authorList>
    </citation>
    <scope>NUCLEOTIDE SEQUENCE [LARGE SCALE GENOMIC DNA]</scope>
    <source>
        <strain evidence="6 7">F39-2</strain>
    </source>
</reference>
<evidence type="ECO:0000313" key="6">
    <source>
        <dbReference type="EMBL" id="QJD94534.1"/>
    </source>
</evidence>
<dbReference type="KEGG" id="mrob:HH214_00925"/>
<evidence type="ECO:0000256" key="4">
    <source>
        <dbReference type="ARBA" id="ARBA00023284"/>
    </source>
</evidence>
<proteinExistence type="predicted"/>
<dbReference type="PANTHER" id="PTHR42852">
    <property type="entry name" value="THIOL:DISULFIDE INTERCHANGE PROTEIN DSBE"/>
    <property type="match status" value="1"/>
</dbReference>
<dbReference type="SUPFAM" id="SSF52833">
    <property type="entry name" value="Thioredoxin-like"/>
    <property type="match status" value="1"/>
</dbReference>
<dbReference type="Pfam" id="PF14289">
    <property type="entry name" value="DUF4369"/>
    <property type="match status" value="1"/>
</dbReference>
<dbReference type="GO" id="GO:0016209">
    <property type="term" value="F:antioxidant activity"/>
    <property type="evidence" value="ECO:0007669"/>
    <property type="project" value="InterPro"/>
</dbReference>
<evidence type="ECO:0000256" key="2">
    <source>
        <dbReference type="ARBA" id="ARBA00022748"/>
    </source>
</evidence>
<protein>
    <submittedName>
        <fullName evidence="6">AhpC/TSA family protein</fullName>
    </submittedName>
</protein>
<organism evidence="6 7">
    <name type="scientific">Mucilaginibacter robiniae</name>
    <dbReference type="NCBI Taxonomy" id="2728022"/>
    <lineage>
        <taxon>Bacteria</taxon>
        <taxon>Pseudomonadati</taxon>
        <taxon>Bacteroidota</taxon>
        <taxon>Sphingobacteriia</taxon>
        <taxon>Sphingobacteriales</taxon>
        <taxon>Sphingobacteriaceae</taxon>
        <taxon>Mucilaginibacter</taxon>
    </lineage>
</organism>
<keyword evidence="3" id="KW-1015">Disulfide bond</keyword>
<accession>A0A7L5DZ28</accession>
<dbReference type="Gene3D" id="3.40.30.10">
    <property type="entry name" value="Glutaredoxin"/>
    <property type="match status" value="1"/>
</dbReference>
<dbReference type="InterPro" id="IPR000866">
    <property type="entry name" value="AhpC/TSA"/>
</dbReference>
<evidence type="ECO:0000313" key="7">
    <source>
        <dbReference type="Proteomes" id="UP000503278"/>
    </source>
</evidence>
<keyword evidence="4" id="KW-0676">Redox-active center</keyword>
<dbReference type="Proteomes" id="UP000503278">
    <property type="component" value="Chromosome"/>
</dbReference>
<comment type="subcellular location">
    <subcellularLocation>
        <location evidence="1">Cell envelope</location>
    </subcellularLocation>
</comment>
<feature type="domain" description="Thioredoxin" evidence="5">
    <location>
        <begin position="235"/>
        <end position="372"/>
    </location>
</feature>
<dbReference type="Pfam" id="PF00578">
    <property type="entry name" value="AhpC-TSA"/>
    <property type="match status" value="1"/>
</dbReference>
<evidence type="ECO:0000256" key="3">
    <source>
        <dbReference type="ARBA" id="ARBA00023157"/>
    </source>
</evidence>
<dbReference type="GO" id="GO:0017004">
    <property type="term" value="P:cytochrome complex assembly"/>
    <property type="evidence" value="ECO:0007669"/>
    <property type="project" value="UniProtKB-KW"/>
</dbReference>
<dbReference type="EMBL" id="CP051682">
    <property type="protein sequence ID" value="QJD94534.1"/>
    <property type="molecule type" value="Genomic_DNA"/>
</dbReference>
<name>A0A7L5DZ28_9SPHI</name>
<keyword evidence="7" id="KW-1185">Reference proteome</keyword>
<evidence type="ECO:0000256" key="1">
    <source>
        <dbReference type="ARBA" id="ARBA00004196"/>
    </source>
</evidence>
<dbReference type="InterPro" id="IPR013766">
    <property type="entry name" value="Thioredoxin_domain"/>
</dbReference>
<evidence type="ECO:0000259" key="5">
    <source>
        <dbReference type="PROSITE" id="PS51352"/>
    </source>
</evidence>
<dbReference type="GO" id="GO:0016491">
    <property type="term" value="F:oxidoreductase activity"/>
    <property type="evidence" value="ECO:0007669"/>
    <property type="project" value="InterPro"/>
</dbReference>
<sequence>MKPKWLFATATISLLSTAFVYKTIQNKEPLSYKKGFQIIGEIKGYPDGTKIYLHDSETESNLDSAILKKGKFLIKGTLKVKAKPFFLLLPNSQDYSYLWIENTVIHYSATKGKFKQAIVKGSFTQLTQNKLNKVIMPVRAKQFSLKQLIGKDTSSTYTQHLRRQLNASIDQEMLIEQQFIRDNGNSLVSGNDLNIYKEEWGKQKVKQLYSYLSPAIKQSDYGKSIKNYINYNRDIKIGDKYVDFKLNTLQGKATSLSSLNNKVIYLEFWASNCGPCRMANPQLIKVYQQYQSKGFEILGVSLDANYSNWKQAVNDDKLPWTNVVDLKAFNSKVASIYGIYAIPNSFLIDKTGTIIEHNLEPAALRKKLDELL</sequence>
<dbReference type="PANTHER" id="PTHR42852:SF6">
    <property type="entry name" value="THIOL:DISULFIDE INTERCHANGE PROTEIN DSBE"/>
    <property type="match status" value="1"/>
</dbReference>
<dbReference type="InterPro" id="IPR025380">
    <property type="entry name" value="DUF4369"/>
</dbReference>